<accession>A0A2T4GG25</accession>
<dbReference type="SMART" id="SM00066">
    <property type="entry name" value="GAL4"/>
    <property type="match status" value="1"/>
</dbReference>
<dbReference type="GO" id="GO:0000981">
    <property type="term" value="F:DNA-binding transcription factor activity, RNA polymerase II-specific"/>
    <property type="evidence" value="ECO:0007669"/>
    <property type="project" value="InterPro"/>
</dbReference>
<dbReference type="Gene3D" id="4.10.240.10">
    <property type="entry name" value="Zn(2)-C6 fungal-type DNA-binding domain"/>
    <property type="match status" value="1"/>
</dbReference>
<organism evidence="3 5">
    <name type="scientific">Fusarium culmorum</name>
    <dbReference type="NCBI Taxonomy" id="5516"/>
    <lineage>
        <taxon>Eukaryota</taxon>
        <taxon>Fungi</taxon>
        <taxon>Dikarya</taxon>
        <taxon>Ascomycota</taxon>
        <taxon>Pezizomycotina</taxon>
        <taxon>Sordariomycetes</taxon>
        <taxon>Hypocreomycetidae</taxon>
        <taxon>Hypocreales</taxon>
        <taxon>Nectriaceae</taxon>
        <taxon>Fusarium</taxon>
    </lineage>
</organism>
<dbReference type="PROSITE" id="PS50048">
    <property type="entry name" value="ZN2_CY6_FUNGAL_2"/>
    <property type="match status" value="1"/>
</dbReference>
<dbReference type="InterPro" id="IPR036864">
    <property type="entry name" value="Zn2-C6_fun-type_DNA-bd_sf"/>
</dbReference>
<evidence type="ECO:0000313" key="4">
    <source>
        <dbReference type="EMBL" id="QPC60713.1"/>
    </source>
</evidence>
<keyword evidence="5" id="KW-1185">Reference proteome</keyword>
<dbReference type="OrthoDB" id="3251668at2759"/>
<name>A0A2T4GG25_FUSCU</name>
<dbReference type="Proteomes" id="UP000663297">
    <property type="component" value="Chromosome 1"/>
</dbReference>
<dbReference type="PANTHER" id="PTHR47785">
    <property type="entry name" value="ZN(II)2CYS6 TRANSCRIPTION FACTOR (EUROFUNG)-RELATED-RELATED"/>
    <property type="match status" value="1"/>
</dbReference>
<dbReference type="SUPFAM" id="SSF57701">
    <property type="entry name" value="Zn2/Cys6 DNA-binding domain"/>
    <property type="match status" value="1"/>
</dbReference>
<reference evidence="4" key="2">
    <citation type="submission" date="2020-11" db="EMBL/GenBank/DDBJ databases">
        <title>The chromosome-scale genome resource for two endophytic Fusarium species: F. culmorum and F. pseudograminearum.</title>
        <authorList>
            <person name="Yuan Z."/>
        </authorList>
    </citation>
    <scope>NUCLEOTIDE SEQUENCE</scope>
    <source>
        <strain evidence="4">Class2-1B</strain>
    </source>
</reference>
<dbReference type="GO" id="GO:0008270">
    <property type="term" value="F:zinc ion binding"/>
    <property type="evidence" value="ECO:0007669"/>
    <property type="project" value="InterPro"/>
</dbReference>
<dbReference type="PROSITE" id="PS00463">
    <property type="entry name" value="ZN2_CY6_FUNGAL_1"/>
    <property type="match status" value="1"/>
</dbReference>
<dbReference type="EMBL" id="PVEM01000017">
    <property type="protein sequence ID" value="PTD02526.1"/>
    <property type="molecule type" value="Genomic_DNA"/>
</dbReference>
<dbReference type="InterPro" id="IPR053181">
    <property type="entry name" value="EcdB-like_regulator"/>
</dbReference>
<sequence>MARAGTCWTCRLRRKKCDKKQPACQSCSALNIRCHYSTERPDWMDGGEKQDEMTRRFKAQVKQGKERQRERDYIQVLNIGGDAKPLPVAATPDSWTFDGIPAVNAFKELDVDFTMLYVDQVLGILRHNKTLFHTVISLSTFFFTLILSSEDVSGHQSLQNEVLAINQQGSSTLLQRSRAMESITQLMVLEIAIAKTSALSIHLGAAISLFEDILEPSKLNNKTDIRRAMAELERPSWLPLTTECPI</sequence>
<protein>
    <recommendedName>
        <fullName evidence="2">Zn(2)-C6 fungal-type domain-containing protein</fullName>
    </recommendedName>
</protein>
<dbReference type="EMBL" id="CP064747">
    <property type="protein sequence ID" value="QPC60713.1"/>
    <property type="molecule type" value="Genomic_DNA"/>
</dbReference>
<proteinExistence type="predicted"/>
<dbReference type="Pfam" id="PF00172">
    <property type="entry name" value="Zn_clus"/>
    <property type="match status" value="1"/>
</dbReference>
<evidence type="ECO:0000259" key="2">
    <source>
        <dbReference type="PROSITE" id="PS50048"/>
    </source>
</evidence>
<evidence type="ECO:0000313" key="3">
    <source>
        <dbReference type="EMBL" id="PTD02526.1"/>
    </source>
</evidence>
<evidence type="ECO:0000256" key="1">
    <source>
        <dbReference type="ARBA" id="ARBA00023242"/>
    </source>
</evidence>
<dbReference type="AlphaFoldDB" id="A0A2T4GG25"/>
<reference evidence="3 5" key="1">
    <citation type="submission" date="2018-02" db="EMBL/GenBank/DDBJ databases">
        <title>Fusarium culmorum secondary metabolites in fungal-bacterial-plant interactions.</title>
        <authorList>
            <person name="Schmidt R."/>
        </authorList>
    </citation>
    <scope>NUCLEOTIDE SEQUENCE [LARGE SCALE GENOMIC DNA]</scope>
    <source>
        <strain evidence="3 5">PV</strain>
    </source>
</reference>
<keyword evidence="1" id="KW-0539">Nucleus</keyword>
<feature type="domain" description="Zn(2)-C6 fungal-type" evidence="2">
    <location>
        <begin position="6"/>
        <end position="36"/>
    </location>
</feature>
<evidence type="ECO:0000313" key="5">
    <source>
        <dbReference type="Proteomes" id="UP000241587"/>
    </source>
</evidence>
<dbReference type="Proteomes" id="UP000241587">
    <property type="component" value="Unassembled WGS sequence"/>
</dbReference>
<dbReference type="InterPro" id="IPR001138">
    <property type="entry name" value="Zn2Cys6_DnaBD"/>
</dbReference>
<dbReference type="CDD" id="cd00067">
    <property type="entry name" value="GAL4"/>
    <property type="match status" value="1"/>
</dbReference>
<gene>
    <name evidence="3" type="ORF">FCULG_00012624</name>
    <name evidence="4" type="ORF">HYE67_002944</name>
</gene>